<dbReference type="EMBL" id="CP002085">
    <property type="protein sequence ID" value="ADK84919.1"/>
    <property type="molecule type" value="Genomic_DNA"/>
</dbReference>
<dbReference type="InterPro" id="IPR004254">
    <property type="entry name" value="AdipoR/HlyIII-related"/>
</dbReference>
<keyword evidence="6 8" id="KW-0472">Membrane</keyword>
<dbReference type="GO" id="GO:0140911">
    <property type="term" value="F:pore-forming activity"/>
    <property type="evidence" value="ECO:0007669"/>
    <property type="project" value="InterPro"/>
</dbReference>
<feature type="transmembrane region" description="Helical" evidence="8">
    <location>
        <begin position="130"/>
        <end position="151"/>
    </location>
</feature>
<evidence type="ECO:0000256" key="8">
    <source>
        <dbReference type="SAM" id="Phobius"/>
    </source>
</evidence>
<feature type="transmembrane region" description="Helical" evidence="8">
    <location>
        <begin position="190"/>
        <end position="213"/>
    </location>
</feature>
<accession>E1QH76</accession>
<dbReference type="eggNOG" id="COG1272">
    <property type="taxonomic scope" value="Bacteria"/>
</dbReference>
<keyword evidence="3" id="KW-1003">Cell membrane</keyword>
<dbReference type="STRING" id="644282.Deba_1551"/>
<dbReference type="AlphaFoldDB" id="E1QH76"/>
<comment type="similarity">
    <text evidence="2">Belongs to the UPF0073 (Hly-III) family.</text>
</comment>
<dbReference type="PANTHER" id="PTHR20855">
    <property type="entry name" value="ADIPOR/PROGESTIN RECEPTOR-RELATED"/>
    <property type="match status" value="1"/>
</dbReference>
<dbReference type="Proteomes" id="UP000009047">
    <property type="component" value="Chromosome"/>
</dbReference>
<proteinExistence type="inferred from homology"/>
<keyword evidence="10" id="KW-1185">Reference proteome</keyword>
<protein>
    <submittedName>
        <fullName evidence="9">Channel protein, hemolysin III family</fullName>
    </submittedName>
</protein>
<gene>
    <name evidence="9" type="ordered locus">Deba_1551</name>
</gene>
<sequence>MVLRLREPVNGLSHLVGAILSVIALAVLVTLAAKEATAWHVVSFSIYGSSMVLLYTASSLYHMLPLSEKGTRIFRAIDHIMIYMLIAGTYTPFCLVAIRGGWGWSIFGAAWGMALVGMIFTLVWMDAPRWLTTIFYLSMGWLCVVAIYPLVQAIPLGGMLWLAGGGLSYTIGAAIYGFKKPDPWPGILGFHEIFHFFVLGGSFCHFWLMYSYILDMP</sequence>
<evidence type="ECO:0000256" key="3">
    <source>
        <dbReference type="ARBA" id="ARBA00022475"/>
    </source>
</evidence>
<dbReference type="OrthoDB" id="9813689at2"/>
<dbReference type="PANTHER" id="PTHR20855:SF3">
    <property type="entry name" value="LD03007P"/>
    <property type="match status" value="1"/>
</dbReference>
<dbReference type="HOGENOM" id="CLU_051078_2_1_7"/>
<evidence type="ECO:0000256" key="5">
    <source>
        <dbReference type="ARBA" id="ARBA00022989"/>
    </source>
</evidence>
<name>E1QH76_DESB2</name>
<feature type="binding site" evidence="7">
    <location>
        <position position="195"/>
    </location>
    <ligand>
        <name>Zn(2+)</name>
        <dbReference type="ChEBI" id="CHEBI:29105"/>
    </ligand>
</feature>
<keyword evidence="5 8" id="KW-1133">Transmembrane helix</keyword>
<feature type="binding site" evidence="7">
    <location>
        <position position="191"/>
    </location>
    <ligand>
        <name>Zn(2+)</name>
        <dbReference type="ChEBI" id="CHEBI:29105"/>
    </ligand>
</feature>
<dbReference type="Pfam" id="PF03006">
    <property type="entry name" value="HlyIII"/>
    <property type="match status" value="1"/>
</dbReference>
<feature type="transmembrane region" description="Helical" evidence="8">
    <location>
        <begin position="157"/>
        <end position="178"/>
    </location>
</feature>
<evidence type="ECO:0000256" key="2">
    <source>
        <dbReference type="ARBA" id="ARBA00008488"/>
    </source>
</evidence>
<evidence type="ECO:0000313" key="9">
    <source>
        <dbReference type="EMBL" id="ADK84919.1"/>
    </source>
</evidence>
<keyword evidence="4 8" id="KW-0812">Transmembrane</keyword>
<evidence type="ECO:0000256" key="7">
    <source>
        <dbReference type="PIRSR" id="PIRSR604254-1"/>
    </source>
</evidence>
<comment type="subcellular location">
    <subcellularLocation>
        <location evidence="1">Cell membrane</location>
        <topology evidence="1">Multi-pass membrane protein</topology>
    </subcellularLocation>
</comment>
<evidence type="ECO:0000256" key="6">
    <source>
        <dbReference type="ARBA" id="ARBA00023136"/>
    </source>
</evidence>
<dbReference type="GO" id="GO:0046872">
    <property type="term" value="F:metal ion binding"/>
    <property type="evidence" value="ECO:0007669"/>
    <property type="project" value="UniProtKB-KW"/>
</dbReference>
<feature type="binding site" evidence="7">
    <location>
        <position position="62"/>
    </location>
    <ligand>
        <name>Zn(2+)</name>
        <dbReference type="ChEBI" id="CHEBI:29105"/>
    </ligand>
</feature>
<reference evidence="9 10" key="1">
    <citation type="journal article" date="2010" name="Stand. Genomic Sci.">
        <title>Complete genome sequence of Desulfarculus baarsii type strain (2st14).</title>
        <authorList>
            <person name="Sun H."/>
            <person name="Spring S."/>
            <person name="Lapidus A."/>
            <person name="Davenport K."/>
            <person name="Del Rio T.G."/>
            <person name="Tice H."/>
            <person name="Nolan M."/>
            <person name="Copeland A."/>
            <person name="Cheng J.F."/>
            <person name="Lucas S."/>
            <person name="Tapia R."/>
            <person name="Goodwin L."/>
            <person name="Pitluck S."/>
            <person name="Ivanova N."/>
            <person name="Pagani I."/>
            <person name="Mavromatis K."/>
            <person name="Ovchinnikova G."/>
            <person name="Pati A."/>
            <person name="Chen A."/>
            <person name="Palaniappan K."/>
            <person name="Hauser L."/>
            <person name="Chang Y.J."/>
            <person name="Jeffries C.D."/>
            <person name="Detter J.C."/>
            <person name="Han C."/>
            <person name="Rohde M."/>
            <person name="Brambilla E."/>
            <person name="Goker M."/>
            <person name="Woyke T."/>
            <person name="Bristow J."/>
            <person name="Eisen J.A."/>
            <person name="Markowitz V."/>
            <person name="Hugenholtz P."/>
            <person name="Kyrpides N.C."/>
            <person name="Klenk H.P."/>
            <person name="Land M."/>
        </authorList>
    </citation>
    <scope>NUCLEOTIDE SEQUENCE [LARGE SCALE GENOMIC DNA]</scope>
    <source>
        <strain evidence="10">ATCC 33931 / DSM 2075 / LMG 7858 / VKM B-1802 / 2st14</strain>
    </source>
</reference>
<dbReference type="GO" id="GO:0005886">
    <property type="term" value="C:plasma membrane"/>
    <property type="evidence" value="ECO:0007669"/>
    <property type="project" value="UniProtKB-SubCell"/>
</dbReference>
<evidence type="ECO:0000256" key="1">
    <source>
        <dbReference type="ARBA" id="ARBA00004651"/>
    </source>
</evidence>
<dbReference type="RefSeq" id="WP_013258372.1">
    <property type="nucleotide sequence ID" value="NC_014365.1"/>
</dbReference>
<dbReference type="InterPro" id="IPR005744">
    <property type="entry name" value="Hy-lIII"/>
</dbReference>
<dbReference type="NCBIfam" id="TIGR01065">
    <property type="entry name" value="hlyIII"/>
    <property type="match status" value="1"/>
</dbReference>
<keyword evidence="7" id="KW-0479">Metal-binding</keyword>
<feature type="transmembrane region" description="Helical" evidence="8">
    <location>
        <begin position="104"/>
        <end position="123"/>
    </location>
</feature>
<evidence type="ECO:0000313" key="10">
    <source>
        <dbReference type="Proteomes" id="UP000009047"/>
    </source>
</evidence>
<evidence type="ECO:0000256" key="4">
    <source>
        <dbReference type="ARBA" id="ARBA00022692"/>
    </source>
</evidence>
<feature type="transmembrane region" description="Helical" evidence="8">
    <location>
        <begin position="44"/>
        <end position="64"/>
    </location>
</feature>
<keyword evidence="7" id="KW-0862">Zinc</keyword>
<feature type="transmembrane region" description="Helical" evidence="8">
    <location>
        <begin position="12"/>
        <end position="32"/>
    </location>
</feature>
<organism evidence="9 10">
    <name type="scientific">Desulfarculus baarsii (strain ATCC 33931 / DSM 2075 / LMG 7858 / VKM B-1802 / 2st14)</name>
    <dbReference type="NCBI Taxonomy" id="644282"/>
    <lineage>
        <taxon>Bacteria</taxon>
        <taxon>Pseudomonadati</taxon>
        <taxon>Thermodesulfobacteriota</taxon>
        <taxon>Desulfarculia</taxon>
        <taxon>Desulfarculales</taxon>
        <taxon>Desulfarculaceae</taxon>
        <taxon>Desulfarculus</taxon>
    </lineage>
</organism>
<dbReference type="KEGG" id="dbr:Deba_1551"/>
<feature type="transmembrane region" description="Helical" evidence="8">
    <location>
        <begin position="76"/>
        <end position="98"/>
    </location>
</feature>